<evidence type="ECO:0000313" key="2">
    <source>
        <dbReference type="EMBL" id="RRD92641.1"/>
    </source>
</evidence>
<dbReference type="AlphaFoldDB" id="A0A3P2AB63"/>
<keyword evidence="1" id="KW-0472">Membrane</keyword>
<proteinExistence type="predicted"/>
<dbReference type="EMBL" id="RQYF01000008">
    <property type="protein sequence ID" value="RRD92641.1"/>
    <property type="molecule type" value="Genomic_DNA"/>
</dbReference>
<feature type="transmembrane region" description="Helical" evidence="1">
    <location>
        <begin position="45"/>
        <end position="65"/>
    </location>
</feature>
<keyword evidence="3" id="KW-1185">Reference proteome</keyword>
<comment type="caution">
    <text evidence="2">The sequence shown here is derived from an EMBL/GenBank/DDBJ whole genome shotgun (WGS) entry which is preliminary data.</text>
</comment>
<evidence type="ECO:0000313" key="3">
    <source>
        <dbReference type="Proteomes" id="UP000279562"/>
    </source>
</evidence>
<sequence length="234" mass="26345">MEKIFPNIGVILILLLFALYLHRLFRFILPVENLADNRKYIKLARYLFLVAAIVYSLQYIGGIPLSSTSARVITHLVLSGIVLIISLCFVIITKGNRWQYAAIGGFVLSVIGAGYCFNEKLASSMSFEITLSETQIELRGGYTLNIPFATASGIVLENKFPDVAYRSNGISVKDKNIGYYVLNNGKKCFLFLNNKSSPFIHIERINDIPVFINCSTPEETVRLYRQILIVGKYK</sequence>
<keyword evidence="1" id="KW-0812">Transmembrane</keyword>
<accession>A0A3P2AB63</accession>
<feature type="transmembrane region" description="Helical" evidence="1">
    <location>
        <begin position="72"/>
        <end position="92"/>
    </location>
</feature>
<reference evidence="2 3" key="1">
    <citation type="submission" date="2018-11" db="EMBL/GenBank/DDBJ databases">
        <title>Genomes From Bacteria Associated with the Canine Oral Cavity: a Test Case for Automated Genome-Based Taxonomic Assignment.</title>
        <authorList>
            <person name="Coil D.A."/>
            <person name="Jospin G."/>
            <person name="Darling A.E."/>
            <person name="Wallis C."/>
            <person name="Davis I.J."/>
            <person name="Harris S."/>
            <person name="Eisen J.A."/>
            <person name="Holcombe L.J."/>
            <person name="O'Flynn C."/>
        </authorList>
    </citation>
    <scope>NUCLEOTIDE SEQUENCE [LARGE SCALE GENOMIC DNA]</scope>
    <source>
        <strain evidence="2 3">OH1047_COT-310</strain>
    </source>
</reference>
<protein>
    <recommendedName>
        <fullName evidence="4">Bacterial Pleckstrin homology domain-containing protein</fullName>
    </recommendedName>
</protein>
<name>A0A3P2AB63_9BACE</name>
<gene>
    <name evidence="2" type="ORF">EII33_03300</name>
</gene>
<feature type="transmembrane region" description="Helical" evidence="1">
    <location>
        <begin position="98"/>
        <end position="117"/>
    </location>
</feature>
<dbReference type="RefSeq" id="WP_125238526.1">
    <property type="nucleotide sequence ID" value="NZ_CAMEHQ010000024.1"/>
</dbReference>
<organism evidence="2 3">
    <name type="scientific">Prevotella heparinolytica</name>
    <dbReference type="NCBI Taxonomy" id="28113"/>
    <lineage>
        <taxon>Bacteria</taxon>
        <taxon>Pseudomonadati</taxon>
        <taxon>Bacteroidota</taxon>
        <taxon>Bacteroidia</taxon>
        <taxon>Bacteroidales</taxon>
        <taxon>Bacteroidaceae</taxon>
        <taxon>Bacteroides</taxon>
    </lineage>
</organism>
<dbReference type="Proteomes" id="UP000279562">
    <property type="component" value="Unassembled WGS sequence"/>
</dbReference>
<keyword evidence="1" id="KW-1133">Transmembrane helix</keyword>
<feature type="transmembrane region" description="Helical" evidence="1">
    <location>
        <begin position="7"/>
        <end position="25"/>
    </location>
</feature>
<evidence type="ECO:0008006" key="4">
    <source>
        <dbReference type="Google" id="ProtNLM"/>
    </source>
</evidence>
<evidence type="ECO:0000256" key="1">
    <source>
        <dbReference type="SAM" id="Phobius"/>
    </source>
</evidence>